<feature type="domain" description="ChrB N-terminal" evidence="1">
    <location>
        <begin position="43"/>
        <end position="197"/>
    </location>
</feature>
<organism evidence="2 3">
    <name type="scientific">Actinocrinis puniceicyclus</name>
    <dbReference type="NCBI Taxonomy" id="977794"/>
    <lineage>
        <taxon>Bacteria</taxon>
        <taxon>Bacillati</taxon>
        <taxon>Actinomycetota</taxon>
        <taxon>Actinomycetes</taxon>
        <taxon>Catenulisporales</taxon>
        <taxon>Actinospicaceae</taxon>
        <taxon>Actinocrinis</taxon>
    </lineage>
</organism>
<comment type="caution">
    <text evidence="2">The sequence shown here is derived from an EMBL/GenBank/DDBJ whole genome shotgun (WGS) entry which is preliminary data.</text>
</comment>
<dbReference type="AlphaFoldDB" id="A0A8J7WNC0"/>
<accession>A0A8J7WNC0</accession>
<dbReference type="EMBL" id="JAGSXH010000090">
    <property type="protein sequence ID" value="MBS2965566.1"/>
    <property type="molecule type" value="Genomic_DNA"/>
</dbReference>
<dbReference type="Proteomes" id="UP000677913">
    <property type="component" value="Unassembled WGS sequence"/>
</dbReference>
<dbReference type="Pfam" id="PF20229">
    <property type="entry name" value="ChrB_N"/>
    <property type="match status" value="1"/>
</dbReference>
<dbReference type="InterPro" id="IPR046858">
    <property type="entry name" value="ChrB_N"/>
</dbReference>
<keyword evidence="3" id="KW-1185">Reference proteome</keyword>
<evidence type="ECO:0000259" key="1">
    <source>
        <dbReference type="Pfam" id="PF20229"/>
    </source>
</evidence>
<gene>
    <name evidence="2" type="ORF">KGA66_21125</name>
</gene>
<protein>
    <recommendedName>
        <fullName evidence="1">ChrB N-terminal domain-containing protein</fullName>
    </recommendedName>
</protein>
<evidence type="ECO:0000313" key="2">
    <source>
        <dbReference type="EMBL" id="MBS2965566.1"/>
    </source>
</evidence>
<evidence type="ECO:0000313" key="3">
    <source>
        <dbReference type="Proteomes" id="UP000677913"/>
    </source>
</evidence>
<reference evidence="2" key="1">
    <citation type="submission" date="2021-04" db="EMBL/GenBank/DDBJ databases">
        <title>Genome based classification of Actinospica acidithermotolerans sp. nov., an actinobacterium isolated from an Indonesian hot spring.</title>
        <authorList>
            <person name="Kusuma A.B."/>
            <person name="Putra K.E."/>
            <person name="Nafisah S."/>
            <person name="Loh J."/>
            <person name="Nouioui I."/>
            <person name="Goodfellow M."/>
        </authorList>
    </citation>
    <scope>NUCLEOTIDE SEQUENCE</scope>
    <source>
        <strain evidence="2">DSM 45618</strain>
    </source>
</reference>
<proteinExistence type="predicted"/>
<name>A0A8J7WNC0_9ACTN</name>
<sequence>MQAEHSAAATTAATTTTAASAGPVPVGWLVLIYRVPSEPTRLRAAVWRRLKGLGAIYLQNSAAALPAGAAAERALRKLRHEIGEMGGSAVLLSCTALAGEAEVLSAFQTARDDEYEEIIDKCQDFLAQLEKEYKAEHFTYAELEENEEDLVKLQGWLAKVTDRDVFGAPKRAATLDALGMCERALEDYAARVYAEEGEGQ</sequence>
<dbReference type="RefSeq" id="WP_211469921.1">
    <property type="nucleotide sequence ID" value="NZ_JAGSXH010000090.1"/>
</dbReference>